<evidence type="ECO:0000313" key="2">
    <source>
        <dbReference type="EMBL" id="EPC01618.1"/>
    </source>
</evidence>
<dbReference type="AlphaFoldDB" id="S2KMB5"/>
<dbReference type="PATRIC" id="fig|1121939.11.peg.2942"/>
<organism evidence="2 3">
    <name type="scientific">Litchfieldella anticariensis (strain DSM 16096 / CECT 5854 / CIP 108499 / LMG 22089 / FP35)</name>
    <name type="common">Halomonas anticariensis</name>
    <dbReference type="NCBI Taxonomy" id="1121939"/>
    <lineage>
        <taxon>Bacteria</taxon>
        <taxon>Pseudomonadati</taxon>
        <taxon>Pseudomonadota</taxon>
        <taxon>Gammaproteobacteria</taxon>
        <taxon>Oceanospirillales</taxon>
        <taxon>Halomonadaceae</taxon>
        <taxon>Litchfieldella</taxon>
    </lineage>
</organism>
<gene>
    <name evidence="2" type="ORF">L861_16500</name>
</gene>
<feature type="signal peptide" evidence="1">
    <location>
        <begin position="1"/>
        <end position="39"/>
    </location>
</feature>
<dbReference type="EMBL" id="ASTJ01000033">
    <property type="protein sequence ID" value="EPC01618.1"/>
    <property type="molecule type" value="Genomic_DNA"/>
</dbReference>
<protein>
    <submittedName>
        <fullName evidence="2">Uncharacterized protein</fullName>
    </submittedName>
</protein>
<reference evidence="2 3" key="1">
    <citation type="journal article" date="2013" name="Genome Announc.">
        <title>Draft genome sequence of the moderately halophilic gammaproteobacterium Halomonas anticariensis FP35.</title>
        <authorList>
            <person name="Tahrioui A."/>
            <person name="Quesada E."/>
            <person name="Llamas I."/>
        </authorList>
    </citation>
    <scope>NUCLEOTIDE SEQUENCE [LARGE SCALE GENOMIC DNA]</scope>
    <source>
        <strain evidence="3">DSM 16096 / CECT 5854 / LMG 22089 / FP35</strain>
    </source>
</reference>
<dbReference type="Proteomes" id="UP000014463">
    <property type="component" value="Unassembled WGS sequence"/>
</dbReference>
<dbReference type="STRING" id="1121939.L861_16500"/>
<proteinExistence type="predicted"/>
<keyword evidence="1" id="KW-0732">Signal</keyword>
<sequence>MFTRHVPLCCCGPFGSRQRAACIAWSAAALLLPALPAVAVPDADRHEIAAGVTVFGDDSRGALFHVVPSGVRPRQAVDGGPEMTFKLARYSGSQISGDQGRVEINSVLRLGLVLEVPDSAALTRASEVLAQRHGRPVELRPLALRHLTARLLHPGTLETIPAEQGHEEVRTLWRERDIVLRLAPTEAELLERILEDETVGLTLAWSAYAQVEGSPEITIVVSSSVQRDGESPFSTRELAEALQEAAPEAGEEAIGEQVVAAGALALRLTSGERALRVERYDIDAALPPLYPVLTSLCFTFADELSPDLVERIVEVEATALGGWRTRTEAIFSAERPERTAAPLAFEHAVDLQHPYRWRVLDIHSSGEMRTSDWTTVDRWNAFIDITNAGLEAPPQEGGRQEETQ</sequence>
<keyword evidence="3" id="KW-1185">Reference proteome</keyword>
<comment type="caution">
    <text evidence="2">The sequence shown here is derived from an EMBL/GenBank/DDBJ whole genome shotgun (WGS) entry which is preliminary data.</text>
</comment>
<name>S2KMB5_LITA3</name>
<dbReference type="eggNOG" id="ENOG502ZJCQ">
    <property type="taxonomic scope" value="Bacteria"/>
</dbReference>
<evidence type="ECO:0000313" key="3">
    <source>
        <dbReference type="Proteomes" id="UP000014463"/>
    </source>
</evidence>
<accession>S2KMB5</accession>
<evidence type="ECO:0000256" key="1">
    <source>
        <dbReference type="SAM" id="SignalP"/>
    </source>
</evidence>
<feature type="chain" id="PRO_5004498315" evidence="1">
    <location>
        <begin position="40"/>
        <end position="404"/>
    </location>
</feature>